<evidence type="ECO:0000313" key="1">
    <source>
        <dbReference type="EMBL" id="OOV05834.1"/>
    </source>
</evidence>
<sequence>MFAIPRMLVFLVLMLLLMVLSLFLQQSQPGSLLAVTVYKSHLMALGGWGGYWLDRCLFPYDRPHQYLEIDDTPEPDDLPGEFATAVCHGGTFSQSMLRRAIIVAACLICVGLGA</sequence>
<dbReference type="RefSeq" id="WP_078363613.1">
    <property type="nucleotide sequence ID" value="NZ_MTJN01000002.1"/>
</dbReference>
<gene>
    <name evidence="1" type="ORF">RF819_03120</name>
</gene>
<reference evidence="1 2" key="1">
    <citation type="submission" date="2017-01" db="EMBL/GenBank/DDBJ databases">
        <title>Genome sequencing of Rhodoferax fermentans JCM 7819.</title>
        <authorList>
            <person name="Kim Y.J."/>
            <person name="Farh M.E.-A."/>
            <person name="Yang D.-C."/>
        </authorList>
    </citation>
    <scope>NUCLEOTIDE SEQUENCE [LARGE SCALE GENOMIC DNA]</scope>
    <source>
        <strain evidence="1 2">JCM 7819</strain>
    </source>
</reference>
<dbReference type="AlphaFoldDB" id="A0A1T1AP40"/>
<dbReference type="InterPro" id="IPR025140">
    <property type="entry name" value="Holin_2-3"/>
</dbReference>
<proteinExistence type="predicted"/>
<comment type="caution">
    <text evidence="1">The sequence shown here is derived from an EMBL/GenBank/DDBJ whole genome shotgun (WGS) entry which is preliminary data.</text>
</comment>
<name>A0A1T1AP40_RHOFE</name>
<keyword evidence="2" id="KW-1185">Reference proteome</keyword>
<dbReference type="OrthoDB" id="8688566at2"/>
<evidence type="ECO:0000313" key="2">
    <source>
        <dbReference type="Proteomes" id="UP000190750"/>
    </source>
</evidence>
<dbReference type="Pfam" id="PF13272">
    <property type="entry name" value="Holin_2-3"/>
    <property type="match status" value="1"/>
</dbReference>
<accession>A0A1T1AP40</accession>
<dbReference type="Proteomes" id="UP000190750">
    <property type="component" value="Unassembled WGS sequence"/>
</dbReference>
<organism evidence="1 2">
    <name type="scientific">Rhodoferax fermentans</name>
    <dbReference type="NCBI Taxonomy" id="28066"/>
    <lineage>
        <taxon>Bacteria</taxon>
        <taxon>Pseudomonadati</taxon>
        <taxon>Pseudomonadota</taxon>
        <taxon>Betaproteobacteria</taxon>
        <taxon>Burkholderiales</taxon>
        <taxon>Comamonadaceae</taxon>
        <taxon>Rhodoferax</taxon>
    </lineage>
</organism>
<protein>
    <submittedName>
        <fullName evidence="1">Uncharacterized protein</fullName>
    </submittedName>
</protein>
<dbReference type="EMBL" id="MTJN01000002">
    <property type="protein sequence ID" value="OOV05834.1"/>
    <property type="molecule type" value="Genomic_DNA"/>
</dbReference>